<evidence type="ECO:0000313" key="2">
    <source>
        <dbReference type="Proteomes" id="UP000247810"/>
    </source>
</evidence>
<dbReference type="InterPro" id="IPR036291">
    <property type="entry name" value="NAD(P)-bd_dom_sf"/>
</dbReference>
<sequence length="224" mass="25010">MNEVTGLALYCMVSKALPGARLIYPGNQINYLAHNCWTSAELHARFCLWVATAPGAGNNIFNVINGDFARFGCRIPENMFDPTLAVHECGSQCTRTTLKTANPVAVHASNLGLVDTPVVNQRPVLDLLIDPQKWAQRGDVEEVWQKLKVKYNLDQAVWDNATWAFLTFVLGREWGCVASMSKARKLGWTGYEDTWESSERTLDTLEEEGVIPSMAGLKKDFLKE</sequence>
<dbReference type="EMBL" id="KZ825797">
    <property type="protein sequence ID" value="PYI00050.1"/>
    <property type="molecule type" value="Genomic_DNA"/>
</dbReference>
<dbReference type="VEuPathDB" id="FungiDB:BO71DRAFT_446008"/>
<dbReference type="Gene3D" id="3.40.50.720">
    <property type="entry name" value="NAD(P)-binding Rossmann-like Domain"/>
    <property type="match status" value="1"/>
</dbReference>
<accession>A0A319DRD3</accession>
<proteinExistence type="predicted"/>
<dbReference type="Proteomes" id="UP000247810">
    <property type="component" value="Unassembled WGS sequence"/>
</dbReference>
<dbReference type="PANTHER" id="PTHR32487">
    <property type="entry name" value="3-OXO-DELTA(4,5)-STEROID 5-BETA-REDUCTASE"/>
    <property type="match status" value="1"/>
</dbReference>
<dbReference type="SUPFAM" id="SSF51735">
    <property type="entry name" value="NAD(P)-binding Rossmann-fold domains"/>
    <property type="match status" value="1"/>
</dbReference>
<name>A0A319DRD3_9EURO</name>
<evidence type="ECO:0000313" key="1">
    <source>
        <dbReference type="EMBL" id="PYI00050.1"/>
    </source>
</evidence>
<reference evidence="1 2" key="1">
    <citation type="submission" date="2018-02" db="EMBL/GenBank/DDBJ databases">
        <title>The genomes of Aspergillus section Nigri reveals drivers in fungal speciation.</title>
        <authorList>
            <consortium name="DOE Joint Genome Institute"/>
            <person name="Vesth T.C."/>
            <person name="Nybo J."/>
            <person name="Theobald S."/>
            <person name="Brandl J."/>
            <person name="Frisvad J.C."/>
            <person name="Nielsen K.F."/>
            <person name="Lyhne E.K."/>
            <person name="Kogle M.E."/>
            <person name="Kuo A."/>
            <person name="Riley R."/>
            <person name="Clum A."/>
            <person name="Nolan M."/>
            <person name="Lipzen A."/>
            <person name="Salamov A."/>
            <person name="Henrissat B."/>
            <person name="Wiebenga A."/>
            <person name="De vries R.P."/>
            <person name="Grigoriev I.V."/>
            <person name="Mortensen U.H."/>
            <person name="Andersen M.R."/>
            <person name="Baker S.E."/>
        </authorList>
    </citation>
    <scope>NUCLEOTIDE SEQUENCE [LARGE SCALE GENOMIC DNA]</scope>
    <source>
        <strain evidence="1 2">CBS 707.79</strain>
    </source>
</reference>
<dbReference type="PANTHER" id="PTHR32487:SF0">
    <property type="entry name" value="3-OXO-DELTA(4,5)-STEROID 5-BETA-REDUCTASE"/>
    <property type="match status" value="1"/>
</dbReference>
<gene>
    <name evidence="1" type="ORF">BO71DRAFT_446008</name>
</gene>
<protein>
    <submittedName>
        <fullName evidence="1">NAD dependent epimerase/dehydratase family protein</fullName>
    </submittedName>
</protein>
<organism evidence="1 2">
    <name type="scientific">Aspergillus ellipticus CBS 707.79</name>
    <dbReference type="NCBI Taxonomy" id="1448320"/>
    <lineage>
        <taxon>Eukaryota</taxon>
        <taxon>Fungi</taxon>
        <taxon>Dikarya</taxon>
        <taxon>Ascomycota</taxon>
        <taxon>Pezizomycotina</taxon>
        <taxon>Eurotiomycetes</taxon>
        <taxon>Eurotiomycetidae</taxon>
        <taxon>Eurotiales</taxon>
        <taxon>Aspergillaceae</taxon>
        <taxon>Aspergillus</taxon>
        <taxon>Aspergillus subgen. Circumdati</taxon>
    </lineage>
</organism>
<dbReference type="STRING" id="1448320.A0A319DRD3"/>
<dbReference type="OrthoDB" id="1731983at2759"/>
<keyword evidence="2" id="KW-1185">Reference proteome</keyword>
<dbReference type="AlphaFoldDB" id="A0A319DRD3"/>